<reference evidence="2 3" key="1">
    <citation type="submission" date="2016-10" db="EMBL/GenBank/DDBJ databases">
        <authorList>
            <person name="de Groot N.N."/>
        </authorList>
    </citation>
    <scope>NUCLEOTIDE SEQUENCE [LARGE SCALE GENOMIC DNA]</scope>
    <source>
        <strain evidence="2 3">CGMCC 4.3510</strain>
    </source>
</reference>
<dbReference type="CDD" id="cd20726">
    <property type="entry name" value="CDI_toxin_BpE479_tRNase-like"/>
    <property type="match status" value="1"/>
</dbReference>
<sequence>TANAKAAEAKADAATSRIEADQAAASAIETAGYAYATAQAAVAARDSAAQVVKPANDAIELGSPYAETDASAGLAVLTGQSSKTLAEQQAALGQAKADQAAKASAQAAALAAAADADAKAAATAAADAAASAAKALISLNKARASAAEAATAAKAAVTAEQHTVTYNQQAIDDAAAAAGASSTAAGYATDARASADAAEQDAASARNAASAAETDAATARGLADQAEADATTAEQAAANAQQAAKDAQDAAARTEADKDNTDLANQIAANQNILTYFEFNDKSHIDPLSDCVGTGGCDIRLHVHLEGTVYYLAMSDCRYDSADSCTGTYFPLGNEPFTADYDITKHFSQQELMAGAIKNLFKIITHDFTECAKGKAGNCAMAAAWFIPPERMIEVGRLVNAVEVAMRTGVDLDVAIGAFRAAVDAGDVAPRAMTTMIGHLEDITGLKFAGTQAEQIGKLSHAFDLGFDAGRGFRTDEAASATLFEEQSGVRLGRYDTPDPVPGQPTPPNPDWVGADGKTYDAMGRNLTPQRFADHWAGNGGDLKATIAKHVNKADVTIFDVTNLGASDIATLRAYYQEMGWSSRVAFVGAP</sequence>
<organism evidence="2 3">
    <name type="scientific">Actinacidiphila alni</name>
    <dbReference type="NCBI Taxonomy" id="380248"/>
    <lineage>
        <taxon>Bacteria</taxon>
        <taxon>Bacillati</taxon>
        <taxon>Actinomycetota</taxon>
        <taxon>Actinomycetes</taxon>
        <taxon>Kitasatosporales</taxon>
        <taxon>Streptomycetaceae</taxon>
        <taxon>Actinacidiphila</taxon>
    </lineage>
</organism>
<feature type="non-terminal residue" evidence="2">
    <location>
        <position position="1"/>
    </location>
</feature>
<accession>A0A1I2MLZ7</accession>
<feature type="region of interest" description="Disordered" evidence="1">
    <location>
        <begin position="492"/>
        <end position="512"/>
    </location>
</feature>
<dbReference type="Proteomes" id="UP000199323">
    <property type="component" value="Unassembled WGS sequence"/>
</dbReference>
<proteinExistence type="predicted"/>
<evidence type="ECO:0000313" key="3">
    <source>
        <dbReference type="Proteomes" id="UP000199323"/>
    </source>
</evidence>
<dbReference type="AlphaFoldDB" id="A0A1I2MLZ7"/>
<keyword evidence="3" id="KW-1185">Reference proteome</keyword>
<dbReference type="EMBL" id="FONG01000038">
    <property type="protein sequence ID" value="SFF91940.1"/>
    <property type="molecule type" value="Genomic_DNA"/>
</dbReference>
<feature type="compositionally biased region" description="Pro residues" evidence="1">
    <location>
        <begin position="499"/>
        <end position="510"/>
    </location>
</feature>
<dbReference type="STRING" id="380248.SAMN05216251_1381"/>
<name>A0A1I2MLZ7_9ACTN</name>
<feature type="compositionally biased region" description="Low complexity" evidence="1">
    <location>
        <begin position="216"/>
        <end position="245"/>
    </location>
</feature>
<feature type="compositionally biased region" description="Basic and acidic residues" evidence="1">
    <location>
        <begin position="246"/>
        <end position="259"/>
    </location>
</feature>
<feature type="region of interest" description="Disordered" evidence="1">
    <location>
        <begin position="216"/>
        <end position="259"/>
    </location>
</feature>
<evidence type="ECO:0000256" key="1">
    <source>
        <dbReference type="SAM" id="MobiDB-lite"/>
    </source>
</evidence>
<protein>
    <submittedName>
        <fullName evidence="2">Uncharacterized protein</fullName>
    </submittedName>
</protein>
<gene>
    <name evidence="2" type="ORF">SAMN05216251_1381</name>
</gene>
<evidence type="ECO:0000313" key="2">
    <source>
        <dbReference type="EMBL" id="SFF91940.1"/>
    </source>
</evidence>